<dbReference type="Gene3D" id="3.20.20.80">
    <property type="entry name" value="Glycosidases"/>
    <property type="match status" value="1"/>
</dbReference>
<evidence type="ECO:0000256" key="8">
    <source>
        <dbReference type="ARBA" id="ARBA00023295"/>
    </source>
</evidence>
<dbReference type="InterPro" id="IPR006102">
    <property type="entry name" value="Ig-like_GH2"/>
</dbReference>
<dbReference type="SUPFAM" id="SSF51445">
    <property type="entry name" value="(Trans)glycosidases"/>
    <property type="match status" value="1"/>
</dbReference>
<dbReference type="GO" id="GO:0004565">
    <property type="term" value="F:beta-galactosidase activity"/>
    <property type="evidence" value="ECO:0007669"/>
    <property type="project" value="UniProtKB-EC"/>
</dbReference>
<comment type="similarity">
    <text evidence="3 10">Belongs to the glycosyl hydrolase 2 family.</text>
</comment>
<dbReference type="InterPro" id="IPR017853">
    <property type="entry name" value="GH"/>
</dbReference>
<dbReference type="HOGENOM" id="CLU_002346_0_2_10"/>
<keyword evidence="7" id="KW-0106">Calcium</keyword>
<protein>
    <recommendedName>
        <fullName evidence="5 10">Beta-galactosidase</fullName>
        <ecNumber evidence="5 10">3.2.1.23</ecNumber>
    </recommendedName>
    <alternativeName>
        <fullName evidence="9 10">Lactase</fullName>
    </alternativeName>
</protein>
<dbReference type="Pfam" id="PF02929">
    <property type="entry name" value="Bgal_small_N"/>
    <property type="match status" value="1"/>
</dbReference>
<dbReference type="GO" id="GO:0005990">
    <property type="term" value="P:lactose catabolic process"/>
    <property type="evidence" value="ECO:0007669"/>
    <property type="project" value="TreeGrafter"/>
</dbReference>
<dbReference type="KEGG" id="phe:Phep_2717"/>
<evidence type="ECO:0000256" key="2">
    <source>
        <dbReference type="ARBA" id="ARBA00001913"/>
    </source>
</evidence>
<dbReference type="Pfam" id="PF16353">
    <property type="entry name" value="LacZ_4"/>
    <property type="match status" value="1"/>
</dbReference>
<dbReference type="Gene3D" id="2.70.98.10">
    <property type="match status" value="1"/>
</dbReference>
<dbReference type="InterPro" id="IPR023230">
    <property type="entry name" value="Glyco_hydro_2_CS"/>
</dbReference>
<dbReference type="PRINTS" id="PR00132">
    <property type="entry name" value="GLHYDRLASE2"/>
</dbReference>
<dbReference type="InterPro" id="IPR011013">
    <property type="entry name" value="Gal_mutarotase_sf_dom"/>
</dbReference>
<keyword evidence="13" id="KW-1185">Reference proteome</keyword>
<dbReference type="CAZy" id="GH2">
    <property type="family name" value="Glycoside Hydrolase Family 2"/>
</dbReference>
<dbReference type="InterPro" id="IPR014718">
    <property type="entry name" value="GH-type_carb-bd"/>
</dbReference>
<evidence type="ECO:0000256" key="5">
    <source>
        <dbReference type="ARBA" id="ARBA00012756"/>
    </source>
</evidence>
<dbReference type="STRING" id="485917.Phep_2717"/>
<comment type="subunit">
    <text evidence="4">Monomer.</text>
</comment>
<proteinExistence type="inferred from homology"/>
<dbReference type="InterPro" id="IPR006103">
    <property type="entry name" value="Glyco_hydro_2_cat"/>
</dbReference>
<accession>C6Y0Z1</accession>
<keyword evidence="6 10" id="KW-0378">Hydrolase</keyword>
<evidence type="ECO:0000259" key="11">
    <source>
        <dbReference type="SMART" id="SM01038"/>
    </source>
</evidence>
<dbReference type="InterPro" id="IPR032312">
    <property type="entry name" value="LacZ_4"/>
</dbReference>
<evidence type="ECO:0000256" key="9">
    <source>
        <dbReference type="ARBA" id="ARBA00032230"/>
    </source>
</evidence>
<dbReference type="InterPro" id="IPR006104">
    <property type="entry name" value="Glyco_hydro_2_N"/>
</dbReference>
<dbReference type="EMBL" id="CP001681">
    <property type="protein sequence ID" value="ACU04918.1"/>
    <property type="molecule type" value="Genomic_DNA"/>
</dbReference>
<dbReference type="Gene3D" id="2.60.120.260">
    <property type="entry name" value="Galactose-binding domain-like"/>
    <property type="match status" value="1"/>
</dbReference>
<keyword evidence="8 10" id="KW-0326">Glycosidase</keyword>
<dbReference type="PANTHER" id="PTHR46323:SF2">
    <property type="entry name" value="BETA-GALACTOSIDASE"/>
    <property type="match status" value="1"/>
</dbReference>
<sequence length="1045" mass="119220">MKNLKTYVAFLFLWLFGFVQLAVAQKAPWLDEKNSEENRLPMHAAYFVYENEAVAKLGDWKKSKNYINLNGAWKFKFVDCPAALPENYYALNFKDQDWDVFKIPATWEVNGYGYPIFVNYPNEFRDRMKPNPPLVPMDFNPTGVYRRQIEIGKDFAGKQVILHIGAAKSNIQIWVNGKYSGYGEDGKLPSEFDITKLVKQGQNLIVLKVMRWSDGTYLEDQDMWRVSGIVRDCYLLARNTIHLADIEIMPDLDAAYQNGLLHVKVSLSTPAKVTALFELRDGEKIVAKKNIAFDGKRNRAIDVSVNDPILWNAENPYLYQATFKLLDRSGKITEVISQKVGFRKVEMKNGLLLVNGKPILIKGVNRHEIDPVSGQTISKEIMLQDIRLMKKFNINAVRTSHYPNDPYWYELCDEYGIYMVAEANIESHGVGPLAYHEFNLTKGLGNVPSWRDAHMLRLKRAVERDKNHPSIVIWSLGNEAGAGYNFYETRQWLKQRDTTRLVQYEGAIIDYTRYITDWNTDIINPMYPEPDNMLAYAKSTPHPAKPFIMCEYAHSMGNSLGNFKDYWDLIRGNPHAFQGGFIWDFVDQGLLKITAQGDTIYTYGGDYGPPTAPSDNNSMSDGVFQSNRKPDPEAWEMKKVYQDIHSTWMGNNKVEIYNERFFTDLADVTLKWELMADGKIVQNGEVASLHVLPQKKETIALPLQMQTGEVFLNLTYLTKRAKNLVPAAHILAWEQLPVSGGQLQAVQVRGTEKLNYTKEADALSVSSANAALRFNKKTGLLSQYAVNGVNYLATATTLEPDFWRAPTDNDMGANLQKTLKDWKIAMKNMQLTAFDVNQNNNIVTVKASYNLAEVMAKLNISYQINATGEILVKQDLTADTTQKTGPMLFKFGMKMILPPGFENLDYYGRGPFENYQDRYTAALIGIYHQSVKAQFNAYTRPQETGTKTDVRWLELKNEQGKGIRVEAAVPLTTSALHFYTEDLDDGEEKHQRHSGELKPRKETQLNIDFKQMGVGSVNSWGELPLKQYLLPYQNYSYQYKIIPLN</sequence>
<dbReference type="Pfam" id="PF02837">
    <property type="entry name" value="Glyco_hydro_2_N"/>
    <property type="match status" value="1"/>
</dbReference>
<gene>
    <name evidence="12" type="ordered locus">Phep_2717</name>
</gene>
<feature type="domain" description="Beta galactosidase small chain/" evidence="11">
    <location>
        <begin position="764"/>
        <end position="1042"/>
    </location>
</feature>
<evidence type="ECO:0000256" key="6">
    <source>
        <dbReference type="ARBA" id="ARBA00022801"/>
    </source>
</evidence>
<dbReference type="AlphaFoldDB" id="C6Y0Z1"/>
<dbReference type="EC" id="3.2.1.23" evidence="5 10"/>
<dbReference type="SUPFAM" id="SSF49785">
    <property type="entry name" value="Galactose-binding domain-like"/>
    <property type="match status" value="1"/>
</dbReference>
<dbReference type="InterPro" id="IPR050347">
    <property type="entry name" value="Bact_Beta-galactosidase"/>
</dbReference>
<dbReference type="eggNOG" id="COG3250">
    <property type="taxonomic scope" value="Bacteria"/>
</dbReference>
<dbReference type="PROSITE" id="PS00608">
    <property type="entry name" value="GLYCOSYL_HYDROL_F2_2"/>
    <property type="match status" value="1"/>
</dbReference>
<dbReference type="InterPro" id="IPR013783">
    <property type="entry name" value="Ig-like_fold"/>
</dbReference>
<dbReference type="InterPro" id="IPR006101">
    <property type="entry name" value="Glyco_hydro_2"/>
</dbReference>
<dbReference type="InterPro" id="IPR036156">
    <property type="entry name" value="Beta-gal/glucu_dom_sf"/>
</dbReference>
<dbReference type="SUPFAM" id="SSF49303">
    <property type="entry name" value="beta-Galactosidase/glucuronidase domain"/>
    <property type="match status" value="2"/>
</dbReference>
<evidence type="ECO:0000256" key="4">
    <source>
        <dbReference type="ARBA" id="ARBA00011245"/>
    </source>
</evidence>
<dbReference type="Gene3D" id="2.60.40.10">
    <property type="entry name" value="Immunoglobulins"/>
    <property type="match status" value="2"/>
</dbReference>
<dbReference type="SMART" id="SM01038">
    <property type="entry name" value="Bgal_small_N"/>
    <property type="match status" value="1"/>
</dbReference>
<dbReference type="PANTHER" id="PTHR46323">
    <property type="entry name" value="BETA-GALACTOSIDASE"/>
    <property type="match status" value="1"/>
</dbReference>
<dbReference type="RefSeq" id="WP_015808529.1">
    <property type="nucleotide sequence ID" value="NC_013061.1"/>
</dbReference>
<evidence type="ECO:0000256" key="1">
    <source>
        <dbReference type="ARBA" id="ARBA00001412"/>
    </source>
</evidence>
<dbReference type="Proteomes" id="UP000000852">
    <property type="component" value="Chromosome"/>
</dbReference>
<name>C6Y0Z1_PEDHD</name>
<dbReference type="GO" id="GO:0009341">
    <property type="term" value="C:beta-galactosidase complex"/>
    <property type="evidence" value="ECO:0007669"/>
    <property type="project" value="InterPro"/>
</dbReference>
<evidence type="ECO:0000313" key="13">
    <source>
        <dbReference type="Proteomes" id="UP000000852"/>
    </source>
</evidence>
<evidence type="ECO:0000313" key="12">
    <source>
        <dbReference type="EMBL" id="ACU04918.1"/>
    </source>
</evidence>
<dbReference type="InterPro" id="IPR004199">
    <property type="entry name" value="B-gal_small/dom_5"/>
</dbReference>
<organism evidence="12 13">
    <name type="scientific">Pedobacter heparinus (strain ATCC 13125 / DSM 2366 / CIP 104194 / JCM 7457 / NBRC 12017 / NCIMB 9290 / NRRL B-14731 / HIM 762-3)</name>
    <dbReference type="NCBI Taxonomy" id="485917"/>
    <lineage>
        <taxon>Bacteria</taxon>
        <taxon>Pseudomonadati</taxon>
        <taxon>Bacteroidota</taxon>
        <taxon>Sphingobacteriia</taxon>
        <taxon>Sphingobacteriales</taxon>
        <taxon>Sphingobacteriaceae</taxon>
        <taxon>Pedobacter</taxon>
    </lineage>
</organism>
<dbReference type="GO" id="GO:0030246">
    <property type="term" value="F:carbohydrate binding"/>
    <property type="evidence" value="ECO:0007669"/>
    <property type="project" value="InterPro"/>
</dbReference>
<dbReference type="SUPFAM" id="SSF74650">
    <property type="entry name" value="Galactose mutarotase-like"/>
    <property type="match status" value="1"/>
</dbReference>
<comment type="catalytic activity">
    <reaction evidence="1 10">
        <text>Hydrolysis of terminal non-reducing beta-D-galactose residues in beta-D-galactosides.</text>
        <dbReference type="EC" id="3.2.1.23"/>
    </reaction>
</comment>
<dbReference type="OrthoDB" id="9801077at2"/>
<evidence type="ECO:0000256" key="7">
    <source>
        <dbReference type="ARBA" id="ARBA00022837"/>
    </source>
</evidence>
<dbReference type="Pfam" id="PF00703">
    <property type="entry name" value="Glyco_hydro_2"/>
    <property type="match status" value="1"/>
</dbReference>
<dbReference type="InterPro" id="IPR023232">
    <property type="entry name" value="Glyco_hydro_2_AS"/>
</dbReference>
<reference evidence="12 13" key="1">
    <citation type="journal article" date="2009" name="Stand. Genomic Sci.">
        <title>Complete genome sequence of Pedobacter heparinus type strain (HIM 762-3).</title>
        <authorList>
            <person name="Han C."/>
            <person name="Spring S."/>
            <person name="Lapidus A."/>
            <person name="Del Rio T.G."/>
            <person name="Tice H."/>
            <person name="Copeland A."/>
            <person name="Cheng J.F."/>
            <person name="Lucas S."/>
            <person name="Chen F."/>
            <person name="Nolan M."/>
            <person name="Bruce D."/>
            <person name="Goodwin L."/>
            <person name="Pitluck S."/>
            <person name="Ivanova N."/>
            <person name="Mavromatis K."/>
            <person name="Mikhailova N."/>
            <person name="Pati A."/>
            <person name="Chen A."/>
            <person name="Palaniappan K."/>
            <person name="Land M."/>
            <person name="Hauser L."/>
            <person name="Chang Y.J."/>
            <person name="Jeffries C.C."/>
            <person name="Saunders E."/>
            <person name="Chertkov O."/>
            <person name="Brettin T."/>
            <person name="Goker M."/>
            <person name="Rohde M."/>
            <person name="Bristow J."/>
            <person name="Eisen J.A."/>
            <person name="Markowitz V."/>
            <person name="Hugenholtz P."/>
            <person name="Kyrpides N.C."/>
            <person name="Klenk H.P."/>
            <person name="Detter J.C."/>
        </authorList>
    </citation>
    <scope>NUCLEOTIDE SEQUENCE [LARGE SCALE GENOMIC DNA]</scope>
    <source>
        <strain evidence="13">ATCC 13125 / DSM 2366 / CIP 104194 / JCM 7457 / NBRC 12017 / NCIMB 9290 / NRRL B-14731 / HIM 762-3</strain>
    </source>
</reference>
<comment type="cofactor">
    <cofactor evidence="2">
        <name>Ca(2+)</name>
        <dbReference type="ChEBI" id="CHEBI:29108"/>
    </cofactor>
</comment>
<dbReference type="Pfam" id="PF02836">
    <property type="entry name" value="Glyco_hydro_2_C"/>
    <property type="match status" value="1"/>
</dbReference>
<dbReference type="InterPro" id="IPR008979">
    <property type="entry name" value="Galactose-bd-like_sf"/>
</dbReference>
<evidence type="ECO:0000256" key="3">
    <source>
        <dbReference type="ARBA" id="ARBA00007401"/>
    </source>
</evidence>
<evidence type="ECO:0000256" key="10">
    <source>
        <dbReference type="RuleBase" id="RU361154"/>
    </source>
</evidence>
<dbReference type="PROSITE" id="PS00719">
    <property type="entry name" value="GLYCOSYL_HYDROL_F2_1"/>
    <property type="match status" value="1"/>
</dbReference>